<sequence>MIKFPSLGSRFPCLLNPSEFFPIHQGEIAQPACLSRKRLGSRVALLARSMPVRFLLPFLVFVDEERSDSPLTDRR</sequence>
<dbReference type="EMBL" id="CAADHB010000107">
    <property type="protein sequence ID" value="VFK80369.1"/>
    <property type="molecule type" value="Genomic_DNA"/>
</dbReference>
<evidence type="ECO:0000313" key="3">
    <source>
        <dbReference type="EMBL" id="VFK80369.1"/>
    </source>
</evidence>
<name>A0A450YN35_9GAMM</name>
<evidence type="ECO:0000313" key="1">
    <source>
        <dbReference type="EMBL" id="VFK42957.1"/>
    </source>
</evidence>
<organism evidence="1">
    <name type="scientific">Candidatus Kentrum sp. SD</name>
    <dbReference type="NCBI Taxonomy" id="2126332"/>
    <lineage>
        <taxon>Bacteria</taxon>
        <taxon>Pseudomonadati</taxon>
        <taxon>Pseudomonadota</taxon>
        <taxon>Gammaproteobacteria</taxon>
        <taxon>Candidatus Kentrum</taxon>
    </lineage>
</organism>
<dbReference type="AlphaFoldDB" id="A0A450YN35"/>
<proteinExistence type="predicted"/>
<protein>
    <submittedName>
        <fullName evidence="1">Uncharacterized protein</fullName>
    </submittedName>
</protein>
<reference evidence="1" key="1">
    <citation type="submission" date="2019-02" db="EMBL/GenBank/DDBJ databases">
        <authorList>
            <person name="Gruber-Vodicka R. H."/>
            <person name="Seah K. B. B."/>
        </authorList>
    </citation>
    <scope>NUCLEOTIDE SEQUENCE</scope>
    <source>
        <strain evidence="3">BECK_S127</strain>
        <strain evidence="2">BECK_S1320</strain>
        <strain evidence="1">BECK_S1321</strain>
    </source>
</reference>
<dbReference type="EMBL" id="CAADFR010000133">
    <property type="protein sequence ID" value="VFK42957.1"/>
    <property type="molecule type" value="Genomic_DNA"/>
</dbReference>
<dbReference type="EMBL" id="CAADFU010000128">
    <property type="protein sequence ID" value="VFK48506.1"/>
    <property type="molecule type" value="Genomic_DNA"/>
</dbReference>
<accession>A0A450YN35</accession>
<gene>
    <name evidence="3" type="ORF">BECKSD772D_GA0070982_11076</name>
    <name evidence="2" type="ORF">BECKSD772E_GA0070983_11285</name>
    <name evidence="1" type="ORF">BECKSD772F_GA0070984_11333</name>
</gene>
<evidence type="ECO:0000313" key="2">
    <source>
        <dbReference type="EMBL" id="VFK48506.1"/>
    </source>
</evidence>